<evidence type="ECO:0000256" key="2">
    <source>
        <dbReference type="ARBA" id="ARBA00022475"/>
    </source>
</evidence>
<keyword evidence="3 6" id="KW-0812">Transmembrane</keyword>
<dbReference type="RefSeq" id="WP_110886962.1">
    <property type="nucleotide sequence ID" value="NZ_QJSX01000008.1"/>
</dbReference>
<feature type="transmembrane region" description="Helical" evidence="6">
    <location>
        <begin position="53"/>
        <end position="78"/>
    </location>
</feature>
<organism evidence="7 8">
    <name type="scientific">Deinococcus yavapaiensis KR-236</name>
    <dbReference type="NCBI Taxonomy" id="694435"/>
    <lineage>
        <taxon>Bacteria</taxon>
        <taxon>Thermotogati</taxon>
        <taxon>Deinococcota</taxon>
        <taxon>Deinococci</taxon>
        <taxon>Deinococcales</taxon>
        <taxon>Deinococcaceae</taxon>
        <taxon>Deinococcus</taxon>
    </lineage>
</organism>
<sequence>MTRVTRYVLAEILPLLAGGTVAVILFFLLGALYDVLAPLIAKGAAPLLVAQLAAYAVPLGLSTGLPLGLLFAVLLGLSRLASDSELKGLSAGGFSATRLLWPLLGLALLVAVLSFLNGETLVPRAAVQAQQTGREILLDNPRVLGLDQAKTVLRDALGRAYSFDRVLDDGRFEGVRIVQTEEGGPPKEVFTAARGRVDLKTGTLRLEDGQRVTYQGAQPIMIMTFSSVDLPVQDLQANLQVGNSSLAPVNLSLAELRTRITEVKKNGGVAYLEATALQRKFAQPLAALAFAFFGVALALFSFRSGTSVGFVWVVLLTFAYYATSSVFRVMGEQGALDPALAAWAPNLLYLAAGGGLLIAAHRR</sequence>
<keyword evidence="4 6" id="KW-1133">Transmembrane helix</keyword>
<name>A0A318SI08_9DEIO</name>
<feature type="transmembrane region" description="Helical" evidence="6">
    <location>
        <begin position="342"/>
        <end position="360"/>
    </location>
</feature>
<comment type="caution">
    <text evidence="7">The sequence shown here is derived from an EMBL/GenBank/DDBJ whole genome shotgun (WGS) entry which is preliminary data.</text>
</comment>
<dbReference type="GO" id="GO:0015920">
    <property type="term" value="P:lipopolysaccharide transport"/>
    <property type="evidence" value="ECO:0007669"/>
    <property type="project" value="TreeGrafter"/>
</dbReference>
<dbReference type="Proteomes" id="UP000248326">
    <property type="component" value="Unassembled WGS sequence"/>
</dbReference>
<keyword evidence="2" id="KW-1003">Cell membrane</keyword>
<protein>
    <submittedName>
        <fullName evidence="7">Lipopolysaccharide export system permease protein</fullName>
    </submittedName>
</protein>
<dbReference type="PANTHER" id="PTHR33529">
    <property type="entry name" value="SLR0882 PROTEIN-RELATED"/>
    <property type="match status" value="1"/>
</dbReference>
<evidence type="ECO:0000313" key="7">
    <source>
        <dbReference type="EMBL" id="PYE53606.1"/>
    </source>
</evidence>
<feature type="transmembrane region" description="Helical" evidence="6">
    <location>
        <begin position="12"/>
        <end position="33"/>
    </location>
</feature>
<reference evidence="7 8" key="1">
    <citation type="submission" date="2018-06" db="EMBL/GenBank/DDBJ databases">
        <title>Genomic Encyclopedia of Type Strains, Phase IV (KMG-IV): sequencing the most valuable type-strain genomes for metagenomic binning, comparative biology and taxonomic classification.</title>
        <authorList>
            <person name="Goeker M."/>
        </authorList>
    </citation>
    <scope>NUCLEOTIDE SEQUENCE [LARGE SCALE GENOMIC DNA]</scope>
    <source>
        <strain evidence="7 8">DSM 18048</strain>
    </source>
</reference>
<dbReference type="AlphaFoldDB" id="A0A318SI08"/>
<dbReference type="Pfam" id="PF03739">
    <property type="entry name" value="LptF_LptG"/>
    <property type="match status" value="1"/>
</dbReference>
<evidence type="ECO:0000313" key="8">
    <source>
        <dbReference type="Proteomes" id="UP000248326"/>
    </source>
</evidence>
<feature type="transmembrane region" description="Helical" evidence="6">
    <location>
        <begin position="309"/>
        <end position="330"/>
    </location>
</feature>
<dbReference type="GO" id="GO:0043190">
    <property type="term" value="C:ATP-binding cassette (ABC) transporter complex"/>
    <property type="evidence" value="ECO:0007669"/>
    <property type="project" value="TreeGrafter"/>
</dbReference>
<evidence type="ECO:0000256" key="4">
    <source>
        <dbReference type="ARBA" id="ARBA00022989"/>
    </source>
</evidence>
<evidence type="ECO:0000256" key="3">
    <source>
        <dbReference type="ARBA" id="ARBA00022692"/>
    </source>
</evidence>
<keyword evidence="8" id="KW-1185">Reference proteome</keyword>
<dbReference type="InterPro" id="IPR005495">
    <property type="entry name" value="LptG/LptF_permease"/>
</dbReference>
<keyword evidence="5 6" id="KW-0472">Membrane</keyword>
<feature type="transmembrane region" description="Helical" evidence="6">
    <location>
        <begin position="281"/>
        <end position="302"/>
    </location>
</feature>
<evidence type="ECO:0000256" key="6">
    <source>
        <dbReference type="SAM" id="Phobius"/>
    </source>
</evidence>
<dbReference type="EMBL" id="QJSX01000008">
    <property type="protein sequence ID" value="PYE53606.1"/>
    <property type="molecule type" value="Genomic_DNA"/>
</dbReference>
<evidence type="ECO:0000256" key="5">
    <source>
        <dbReference type="ARBA" id="ARBA00023136"/>
    </source>
</evidence>
<accession>A0A318SI08</accession>
<proteinExistence type="predicted"/>
<dbReference type="PANTHER" id="PTHR33529:SF6">
    <property type="entry name" value="YJGP_YJGQ FAMILY PERMEASE"/>
    <property type="match status" value="1"/>
</dbReference>
<evidence type="ECO:0000256" key="1">
    <source>
        <dbReference type="ARBA" id="ARBA00004651"/>
    </source>
</evidence>
<gene>
    <name evidence="7" type="ORF">DES52_108136</name>
</gene>
<feature type="transmembrane region" description="Helical" evidence="6">
    <location>
        <begin position="99"/>
        <end position="116"/>
    </location>
</feature>
<comment type="subcellular location">
    <subcellularLocation>
        <location evidence="1">Cell membrane</location>
        <topology evidence="1">Multi-pass membrane protein</topology>
    </subcellularLocation>
</comment>
<dbReference type="OrthoDB" id="61833at2"/>